<sequence length="332" mass="38208">MDEQLNNPLIQLPNELHLQYAYYLDARALSRLSRTCKKLKNKFSEELERAREAHEWAIVAVNYWGGEWGSQTTADIEARMRQDNQGAAIAVEAHPKRWKRYPRLYHVIKMGQIDLVQNYLRARGDPNLRIRLGAMPSINKPLLHWALYTGNWDGHTTIVRLLLEYGADPNLDETDRKEGIRGAGTALDWVGREHRGLYFKGQYPQPGDAERTRLALSYGARASLHETIYSLYQMEDGSALVQMAVVNGTDLMQLGFEWHKLVGTLFWEETRNRFTDEQVRELLTLEPKLVTLVTDAAKSAVPYIRRHRLALAERLIREPSPSSWLANLFADL</sequence>
<dbReference type="OrthoDB" id="539213at2759"/>
<reference evidence="4" key="1">
    <citation type="journal article" date="2017" name="Genome Biol.">
        <title>Comparative genomics reveals high biological diversity and specific adaptations in the industrially and medically important fungal genus Aspergillus.</title>
        <authorList>
            <person name="de Vries R.P."/>
            <person name="Riley R."/>
            <person name="Wiebenga A."/>
            <person name="Aguilar-Osorio G."/>
            <person name="Amillis S."/>
            <person name="Uchima C.A."/>
            <person name="Anderluh G."/>
            <person name="Asadollahi M."/>
            <person name="Askin M."/>
            <person name="Barry K."/>
            <person name="Battaglia E."/>
            <person name="Bayram O."/>
            <person name="Benocci T."/>
            <person name="Braus-Stromeyer S.A."/>
            <person name="Caldana C."/>
            <person name="Canovas D."/>
            <person name="Cerqueira G.C."/>
            <person name="Chen F."/>
            <person name="Chen W."/>
            <person name="Choi C."/>
            <person name="Clum A."/>
            <person name="Dos Santos R.A."/>
            <person name="Damasio A.R."/>
            <person name="Diallinas G."/>
            <person name="Emri T."/>
            <person name="Fekete E."/>
            <person name="Flipphi M."/>
            <person name="Freyberg S."/>
            <person name="Gallo A."/>
            <person name="Gournas C."/>
            <person name="Habgood R."/>
            <person name="Hainaut M."/>
            <person name="Harispe M.L."/>
            <person name="Henrissat B."/>
            <person name="Hilden K.S."/>
            <person name="Hope R."/>
            <person name="Hossain A."/>
            <person name="Karabika E."/>
            <person name="Karaffa L."/>
            <person name="Karanyi Z."/>
            <person name="Krasevec N."/>
            <person name="Kuo A."/>
            <person name="Kusch H."/>
            <person name="LaButti K."/>
            <person name="Lagendijk E.L."/>
            <person name="Lapidus A."/>
            <person name="Levasseur A."/>
            <person name="Lindquist E."/>
            <person name="Lipzen A."/>
            <person name="Logrieco A.F."/>
            <person name="MacCabe A."/>
            <person name="Maekelae M.R."/>
            <person name="Malavazi I."/>
            <person name="Melin P."/>
            <person name="Meyer V."/>
            <person name="Mielnichuk N."/>
            <person name="Miskei M."/>
            <person name="Molnar A.P."/>
            <person name="Mule G."/>
            <person name="Ngan C.Y."/>
            <person name="Orejas M."/>
            <person name="Orosz E."/>
            <person name="Ouedraogo J.P."/>
            <person name="Overkamp K.M."/>
            <person name="Park H.-S."/>
            <person name="Perrone G."/>
            <person name="Piumi F."/>
            <person name="Punt P.J."/>
            <person name="Ram A.F."/>
            <person name="Ramon A."/>
            <person name="Rauscher S."/>
            <person name="Record E."/>
            <person name="Riano-Pachon D.M."/>
            <person name="Robert V."/>
            <person name="Roehrig J."/>
            <person name="Ruller R."/>
            <person name="Salamov A."/>
            <person name="Salih N.S."/>
            <person name="Samson R.A."/>
            <person name="Sandor E."/>
            <person name="Sanguinetti M."/>
            <person name="Schuetze T."/>
            <person name="Sepcic K."/>
            <person name="Shelest E."/>
            <person name="Sherlock G."/>
            <person name="Sophianopoulou V."/>
            <person name="Squina F.M."/>
            <person name="Sun H."/>
            <person name="Susca A."/>
            <person name="Todd R.B."/>
            <person name="Tsang A."/>
            <person name="Unkles S.E."/>
            <person name="van de Wiele N."/>
            <person name="van Rossen-Uffink D."/>
            <person name="Oliveira J.V."/>
            <person name="Vesth T.C."/>
            <person name="Visser J."/>
            <person name="Yu J.-H."/>
            <person name="Zhou M."/>
            <person name="Andersen M.R."/>
            <person name="Archer D.B."/>
            <person name="Baker S.E."/>
            <person name="Benoit I."/>
            <person name="Brakhage A.A."/>
            <person name="Braus G.H."/>
            <person name="Fischer R."/>
            <person name="Frisvad J.C."/>
            <person name="Goldman G.H."/>
            <person name="Houbraken J."/>
            <person name="Oakley B."/>
            <person name="Pocsi I."/>
            <person name="Scazzocchio C."/>
            <person name="Seiboth B."/>
            <person name="vanKuyk P.A."/>
            <person name="Wortman J."/>
            <person name="Dyer P.S."/>
            <person name="Grigoriev I.V."/>
        </authorList>
    </citation>
    <scope>NUCLEOTIDE SEQUENCE [LARGE SCALE GENOMIC DNA]</scope>
    <source>
        <strain evidence="4">ATCC 16872 / CBS 172.66 / WB 5094</strain>
    </source>
</reference>
<evidence type="ECO:0000313" key="4">
    <source>
        <dbReference type="Proteomes" id="UP000184546"/>
    </source>
</evidence>
<dbReference type="VEuPathDB" id="FungiDB:ASPACDRAFT_44247"/>
<dbReference type="AlphaFoldDB" id="A0A1L9WR24"/>
<feature type="repeat" description="ANK" evidence="1">
    <location>
        <begin position="138"/>
        <end position="174"/>
    </location>
</feature>
<dbReference type="OMA" id="HEAHDWA"/>
<dbReference type="SUPFAM" id="SSF48403">
    <property type="entry name" value="Ankyrin repeat"/>
    <property type="match status" value="1"/>
</dbReference>
<dbReference type="Proteomes" id="UP000184546">
    <property type="component" value="Unassembled WGS sequence"/>
</dbReference>
<dbReference type="PROSITE" id="PS50088">
    <property type="entry name" value="ANK_REPEAT"/>
    <property type="match status" value="1"/>
</dbReference>
<dbReference type="InterPro" id="IPR036770">
    <property type="entry name" value="Ankyrin_rpt-contain_sf"/>
</dbReference>
<keyword evidence="4" id="KW-1185">Reference proteome</keyword>
<proteinExistence type="predicted"/>
<evidence type="ECO:0000259" key="2">
    <source>
        <dbReference type="PROSITE" id="PS50181"/>
    </source>
</evidence>
<dbReference type="SUPFAM" id="SSF81383">
    <property type="entry name" value="F-box domain"/>
    <property type="match status" value="1"/>
</dbReference>
<keyword evidence="1" id="KW-0040">ANK repeat</keyword>
<protein>
    <recommendedName>
        <fullName evidence="2">F-box domain-containing protein</fullName>
    </recommendedName>
</protein>
<dbReference type="SMART" id="SM00248">
    <property type="entry name" value="ANK"/>
    <property type="match status" value="2"/>
</dbReference>
<evidence type="ECO:0000313" key="3">
    <source>
        <dbReference type="EMBL" id="OJJ98616.1"/>
    </source>
</evidence>
<dbReference type="Gene3D" id="1.25.40.20">
    <property type="entry name" value="Ankyrin repeat-containing domain"/>
    <property type="match status" value="1"/>
</dbReference>
<dbReference type="InterPro" id="IPR002110">
    <property type="entry name" value="Ankyrin_rpt"/>
</dbReference>
<dbReference type="PROSITE" id="PS50181">
    <property type="entry name" value="FBOX"/>
    <property type="match status" value="1"/>
</dbReference>
<organism evidence="3 4">
    <name type="scientific">Aspergillus aculeatus (strain ATCC 16872 / CBS 172.66 / WB 5094)</name>
    <dbReference type="NCBI Taxonomy" id="690307"/>
    <lineage>
        <taxon>Eukaryota</taxon>
        <taxon>Fungi</taxon>
        <taxon>Dikarya</taxon>
        <taxon>Ascomycota</taxon>
        <taxon>Pezizomycotina</taxon>
        <taxon>Eurotiomycetes</taxon>
        <taxon>Eurotiomycetidae</taxon>
        <taxon>Eurotiales</taxon>
        <taxon>Aspergillaceae</taxon>
        <taxon>Aspergillus</taxon>
        <taxon>Aspergillus subgen. Circumdati</taxon>
    </lineage>
</organism>
<dbReference type="PROSITE" id="PS50297">
    <property type="entry name" value="ANK_REP_REGION"/>
    <property type="match status" value="1"/>
</dbReference>
<feature type="domain" description="F-box" evidence="2">
    <location>
        <begin position="6"/>
        <end position="59"/>
    </location>
</feature>
<dbReference type="Pfam" id="PF00023">
    <property type="entry name" value="Ank"/>
    <property type="match status" value="1"/>
</dbReference>
<dbReference type="InterPro" id="IPR036047">
    <property type="entry name" value="F-box-like_dom_sf"/>
</dbReference>
<dbReference type="InterPro" id="IPR001810">
    <property type="entry name" value="F-box_dom"/>
</dbReference>
<dbReference type="EMBL" id="KV878979">
    <property type="protein sequence ID" value="OJJ98616.1"/>
    <property type="molecule type" value="Genomic_DNA"/>
</dbReference>
<name>A0A1L9WR24_ASPA1</name>
<evidence type="ECO:0000256" key="1">
    <source>
        <dbReference type="PROSITE-ProRule" id="PRU00023"/>
    </source>
</evidence>
<dbReference type="GeneID" id="30975206"/>
<gene>
    <name evidence="3" type="ORF">ASPACDRAFT_44247</name>
</gene>
<accession>A0A1L9WR24</accession>
<dbReference type="RefSeq" id="XP_020054956.1">
    <property type="nucleotide sequence ID" value="XM_020201392.1"/>
</dbReference>